<keyword evidence="1" id="KW-0540">Nuclease</keyword>
<dbReference type="AlphaFoldDB" id="A0A2M7QJ92"/>
<evidence type="ECO:0000313" key="9">
    <source>
        <dbReference type="Proteomes" id="UP000229401"/>
    </source>
</evidence>
<sequence length="138" mass="16701">MTDIFTRKKRSEIMRTVKNKDTNIELKLRRFLFAKGIKFRVKNSLFGKPDIVLPKYKIVIFCDGDFWHGKNYDEEKGRYKKFWIDKIALNIKRDIEVNKRLKEEGWKVLRFWKTEIQGKTDKCINKIMKNIKISLLKN</sequence>
<dbReference type="Gene3D" id="3.40.960.10">
    <property type="entry name" value="VSR Endonuclease"/>
    <property type="match status" value="1"/>
</dbReference>
<evidence type="ECO:0000256" key="1">
    <source>
        <dbReference type="ARBA" id="ARBA00022722"/>
    </source>
</evidence>
<dbReference type="NCBIfam" id="TIGR00632">
    <property type="entry name" value="vsr"/>
    <property type="match status" value="1"/>
</dbReference>
<dbReference type="Proteomes" id="UP000229401">
    <property type="component" value="Unassembled WGS sequence"/>
</dbReference>
<organism evidence="8 9">
    <name type="scientific">Candidatus Roizmanbacteria bacterium CG_4_10_14_0_8_um_filter_33_9</name>
    <dbReference type="NCBI Taxonomy" id="1974826"/>
    <lineage>
        <taxon>Bacteria</taxon>
        <taxon>Candidatus Roizmaniibacteriota</taxon>
    </lineage>
</organism>
<comment type="similarity">
    <text evidence="6">Belongs to the Vsr family.</text>
</comment>
<dbReference type="Pfam" id="PF04480">
    <property type="entry name" value="DUF559"/>
    <property type="match status" value="1"/>
</dbReference>
<evidence type="ECO:0000259" key="7">
    <source>
        <dbReference type="Pfam" id="PF04480"/>
    </source>
</evidence>
<keyword evidence="4" id="KW-0378">Hydrolase</keyword>
<dbReference type="GO" id="GO:0016787">
    <property type="term" value="F:hydrolase activity"/>
    <property type="evidence" value="ECO:0007669"/>
    <property type="project" value="UniProtKB-KW"/>
</dbReference>
<dbReference type="GO" id="GO:0004519">
    <property type="term" value="F:endonuclease activity"/>
    <property type="evidence" value="ECO:0007669"/>
    <property type="project" value="UniProtKB-KW"/>
</dbReference>
<evidence type="ECO:0000256" key="2">
    <source>
        <dbReference type="ARBA" id="ARBA00022759"/>
    </source>
</evidence>
<dbReference type="InterPro" id="IPR011335">
    <property type="entry name" value="Restrct_endonuc-II-like"/>
</dbReference>
<keyword evidence="3" id="KW-0227">DNA damage</keyword>
<evidence type="ECO:0000256" key="6">
    <source>
        <dbReference type="ARBA" id="ARBA00029466"/>
    </source>
</evidence>
<accession>A0A2M7QJ92</accession>
<dbReference type="CDD" id="cd00221">
    <property type="entry name" value="Vsr"/>
    <property type="match status" value="1"/>
</dbReference>
<dbReference type="InterPro" id="IPR004603">
    <property type="entry name" value="DNA_mismatch_endonuc_vsr"/>
</dbReference>
<dbReference type="Pfam" id="PF03852">
    <property type="entry name" value="Vsr"/>
    <property type="match status" value="1"/>
</dbReference>
<proteinExistence type="inferred from homology"/>
<keyword evidence="2 8" id="KW-0255">Endonuclease</keyword>
<dbReference type="SUPFAM" id="SSF52980">
    <property type="entry name" value="Restriction endonuclease-like"/>
    <property type="match status" value="1"/>
</dbReference>
<evidence type="ECO:0000256" key="5">
    <source>
        <dbReference type="ARBA" id="ARBA00023204"/>
    </source>
</evidence>
<dbReference type="InterPro" id="IPR007569">
    <property type="entry name" value="DUF559"/>
</dbReference>
<dbReference type="EMBL" id="PFLI01000047">
    <property type="protein sequence ID" value="PIY72379.1"/>
    <property type="molecule type" value="Genomic_DNA"/>
</dbReference>
<evidence type="ECO:0000256" key="4">
    <source>
        <dbReference type="ARBA" id="ARBA00022801"/>
    </source>
</evidence>
<protein>
    <submittedName>
        <fullName evidence="8">Very short patch repair endonuclease</fullName>
    </submittedName>
</protein>
<evidence type="ECO:0000256" key="3">
    <source>
        <dbReference type="ARBA" id="ARBA00022763"/>
    </source>
</evidence>
<dbReference type="GO" id="GO:0006298">
    <property type="term" value="P:mismatch repair"/>
    <property type="evidence" value="ECO:0007669"/>
    <property type="project" value="InterPro"/>
</dbReference>
<evidence type="ECO:0000313" key="8">
    <source>
        <dbReference type="EMBL" id="PIY72379.1"/>
    </source>
</evidence>
<comment type="caution">
    <text evidence="8">The sequence shown here is derived from an EMBL/GenBank/DDBJ whole genome shotgun (WGS) entry which is preliminary data.</text>
</comment>
<feature type="domain" description="DUF559" evidence="7">
    <location>
        <begin position="92"/>
        <end position="131"/>
    </location>
</feature>
<keyword evidence="5" id="KW-0234">DNA repair</keyword>
<reference evidence="9" key="1">
    <citation type="submission" date="2017-09" db="EMBL/GenBank/DDBJ databases">
        <title>Depth-based differentiation of microbial function through sediment-hosted aquifers and enrichment of novel symbionts in the deep terrestrial subsurface.</title>
        <authorList>
            <person name="Probst A.J."/>
            <person name="Ladd B."/>
            <person name="Jarett J.K."/>
            <person name="Geller-Mcgrath D.E."/>
            <person name="Sieber C.M.K."/>
            <person name="Emerson J.B."/>
            <person name="Anantharaman K."/>
            <person name="Thomas B.C."/>
            <person name="Malmstrom R."/>
            <person name="Stieglmeier M."/>
            <person name="Klingl A."/>
            <person name="Woyke T."/>
            <person name="Ryan C.M."/>
            <person name="Banfield J.F."/>
        </authorList>
    </citation>
    <scope>NUCLEOTIDE SEQUENCE [LARGE SCALE GENOMIC DNA]</scope>
</reference>
<name>A0A2M7QJ92_9BACT</name>
<gene>
    <name evidence="8" type="ORF">COY87_01250</name>
</gene>